<dbReference type="RefSeq" id="WP_344220485.1">
    <property type="nucleotide sequence ID" value="NZ_BAAAOS010000049.1"/>
</dbReference>
<sequence>MFAIIAAVIFGLALILDWANATVSDAFTPQTLLMAGLLCIALHLAGVGASTRWGRRR</sequence>
<keyword evidence="1" id="KW-0812">Transmembrane</keyword>
<dbReference type="Proteomes" id="UP001500393">
    <property type="component" value="Unassembled WGS sequence"/>
</dbReference>
<gene>
    <name evidence="2" type="ORF">GCM10009789_64210</name>
</gene>
<comment type="caution">
    <text evidence="2">The sequence shown here is derived from an EMBL/GenBank/DDBJ whole genome shotgun (WGS) entry which is preliminary data.</text>
</comment>
<name>A0ABN2EA12_9ACTN</name>
<proteinExistence type="predicted"/>
<feature type="transmembrane region" description="Helical" evidence="1">
    <location>
        <begin position="31"/>
        <end position="51"/>
    </location>
</feature>
<organism evidence="2 3">
    <name type="scientific">Kribbella sancticallisti</name>
    <dbReference type="NCBI Taxonomy" id="460087"/>
    <lineage>
        <taxon>Bacteria</taxon>
        <taxon>Bacillati</taxon>
        <taxon>Actinomycetota</taxon>
        <taxon>Actinomycetes</taxon>
        <taxon>Propionibacteriales</taxon>
        <taxon>Kribbellaceae</taxon>
        <taxon>Kribbella</taxon>
    </lineage>
</organism>
<evidence type="ECO:0000313" key="2">
    <source>
        <dbReference type="EMBL" id="GAA1601107.1"/>
    </source>
</evidence>
<keyword evidence="3" id="KW-1185">Reference proteome</keyword>
<reference evidence="2 3" key="1">
    <citation type="journal article" date="2019" name="Int. J. Syst. Evol. Microbiol.">
        <title>The Global Catalogue of Microorganisms (GCM) 10K type strain sequencing project: providing services to taxonomists for standard genome sequencing and annotation.</title>
        <authorList>
            <consortium name="The Broad Institute Genomics Platform"/>
            <consortium name="The Broad Institute Genome Sequencing Center for Infectious Disease"/>
            <person name="Wu L."/>
            <person name="Ma J."/>
        </authorList>
    </citation>
    <scope>NUCLEOTIDE SEQUENCE [LARGE SCALE GENOMIC DNA]</scope>
    <source>
        <strain evidence="2 3">JCM 14969</strain>
    </source>
</reference>
<protein>
    <submittedName>
        <fullName evidence="2">Uncharacterized protein</fullName>
    </submittedName>
</protein>
<keyword evidence="1" id="KW-0472">Membrane</keyword>
<keyword evidence="1" id="KW-1133">Transmembrane helix</keyword>
<evidence type="ECO:0000313" key="3">
    <source>
        <dbReference type="Proteomes" id="UP001500393"/>
    </source>
</evidence>
<accession>A0ABN2EA12</accession>
<dbReference type="EMBL" id="BAAAOS010000049">
    <property type="protein sequence ID" value="GAA1601107.1"/>
    <property type="molecule type" value="Genomic_DNA"/>
</dbReference>
<evidence type="ECO:0000256" key="1">
    <source>
        <dbReference type="SAM" id="Phobius"/>
    </source>
</evidence>